<dbReference type="PANTHER" id="PTHR43133:SF46">
    <property type="entry name" value="RNA POLYMERASE SIGMA-70 FACTOR ECF SUBFAMILY"/>
    <property type="match status" value="1"/>
</dbReference>
<dbReference type="Proteomes" id="UP001216139">
    <property type="component" value="Chromosome"/>
</dbReference>
<dbReference type="InterPro" id="IPR007627">
    <property type="entry name" value="RNA_pol_sigma70_r2"/>
</dbReference>
<dbReference type="SUPFAM" id="SSF88659">
    <property type="entry name" value="Sigma3 and sigma4 domains of RNA polymerase sigma factors"/>
    <property type="match status" value="1"/>
</dbReference>
<gene>
    <name evidence="7" type="ORF">PQO05_20085</name>
</gene>
<proteinExistence type="inferred from homology"/>
<keyword evidence="4" id="KW-0804">Transcription</keyword>
<name>A0ABY7T3U1_9SPHI</name>
<dbReference type="InterPro" id="IPR039425">
    <property type="entry name" value="RNA_pol_sigma-70-like"/>
</dbReference>
<reference evidence="7 8" key="1">
    <citation type="submission" date="2023-02" db="EMBL/GenBank/DDBJ databases">
        <title>Genome sequence of Mucilaginibacter jinjuensis strain KACC 16571.</title>
        <authorList>
            <person name="Kim S."/>
            <person name="Heo J."/>
            <person name="Kwon S.-W."/>
        </authorList>
    </citation>
    <scope>NUCLEOTIDE SEQUENCE [LARGE SCALE GENOMIC DNA]</scope>
    <source>
        <strain evidence="7 8">KACC 16571</strain>
    </source>
</reference>
<dbReference type="InterPro" id="IPR036388">
    <property type="entry name" value="WH-like_DNA-bd_sf"/>
</dbReference>
<accession>A0ABY7T3U1</accession>
<evidence type="ECO:0000256" key="4">
    <source>
        <dbReference type="ARBA" id="ARBA00023163"/>
    </source>
</evidence>
<sequence>MNEKQLTAGLFGEVEFETLFKAHFKELHAYAFSFLKDWDKAEEVVQGLFLKLWEKRELPEMHTSIRSYLYKAAYHDCLNLIRREKVHQQYQSRTAFAMKDESDNAANTIYLRDVQSKLSAALNKLPEKCRTVFHLSRFEELKYRQIADELGISIKTVETQMGKALKILRGEMREFLPLIAVLLLKIFRS</sequence>
<dbReference type="RefSeq" id="WP_273629229.1">
    <property type="nucleotide sequence ID" value="NZ_CP117167.1"/>
</dbReference>
<dbReference type="Gene3D" id="1.10.10.10">
    <property type="entry name" value="Winged helix-like DNA-binding domain superfamily/Winged helix DNA-binding domain"/>
    <property type="match status" value="1"/>
</dbReference>
<organism evidence="7 8">
    <name type="scientific">Mucilaginibacter jinjuensis</name>
    <dbReference type="NCBI Taxonomy" id="1176721"/>
    <lineage>
        <taxon>Bacteria</taxon>
        <taxon>Pseudomonadati</taxon>
        <taxon>Bacteroidota</taxon>
        <taxon>Sphingobacteriia</taxon>
        <taxon>Sphingobacteriales</taxon>
        <taxon>Sphingobacteriaceae</taxon>
        <taxon>Mucilaginibacter</taxon>
    </lineage>
</organism>
<dbReference type="InterPro" id="IPR013324">
    <property type="entry name" value="RNA_pol_sigma_r3/r4-like"/>
</dbReference>
<feature type="domain" description="RNA polymerase sigma-70 region 2" evidence="5">
    <location>
        <begin position="19"/>
        <end position="85"/>
    </location>
</feature>
<comment type="similarity">
    <text evidence="1">Belongs to the sigma-70 factor family. ECF subfamily.</text>
</comment>
<dbReference type="NCBIfam" id="TIGR02937">
    <property type="entry name" value="sigma70-ECF"/>
    <property type="match status" value="1"/>
</dbReference>
<keyword evidence="2" id="KW-0805">Transcription regulation</keyword>
<dbReference type="EMBL" id="CP117167">
    <property type="protein sequence ID" value="WCT11041.1"/>
    <property type="molecule type" value="Genomic_DNA"/>
</dbReference>
<evidence type="ECO:0000259" key="5">
    <source>
        <dbReference type="Pfam" id="PF04542"/>
    </source>
</evidence>
<dbReference type="Gene3D" id="1.10.1740.10">
    <property type="match status" value="1"/>
</dbReference>
<keyword evidence="8" id="KW-1185">Reference proteome</keyword>
<feature type="domain" description="RNA polymerase sigma factor 70 region 4 type 2" evidence="6">
    <location>
        <begin position="117"/>
        <end position="167"/>
    </location>
</feature>
<protein>
    <submittedName>
        <fullName evidence="7">RNA polymerase sigma-70 factor</fullName>
    </submittedName>
</protein>
<dbReference type="NCBIfam" id="TIGR02985">
    <property type="entry name" value="Sig70_bacteroi1"/>
    <property type="match status" value="1"/>
</dbReference>
<evidence type="ECO:0000313" key="8">
    <source>
        <dbReference type="Proteomes" id="UP001216139"/>
    </source>
</evidence>
<dbReference type="Pfam" id="PF04542">
    <property type="entry name" value="Sigma70_r2"/>
    <property type="match status" value="1"/>
</dbReference>
<dbReference type="InterPro" id="IPR014327">
    <property type="entry name" value="RNA_pol_sigma70_bacteroid"/>
</dbReference>
<evidence type="ECO:0000259" key="6">
    <source>
        <dbReference type="Pfam" id="PF08281"/>
    </source>
</evidence>
<keyword evidence="3" id="KW-0731">Sigma factor</keyword>
<evidence type="ECO:0000313" key="7">
    <source>
        <dbReference type="EMBL" id="WCT11041.1"/>
    </source>
</evidence>
<evidence type="ECO:0000256" key="3">
    <source>
        <dbReference type="ARBA" id="ARBA00023082"/>
    </source>
</evidence>
<dbReference type="CDD" id="cd06171">
    <property type="entry name" value="Sigma70_r4"/>
    <property type="match status" value="1"/>
</dbReference>
<evidence type="ECO:0000256" key="2">
    <source>
        <dbReference type="ARBA" id="ARBA00023015"/>
    </source>
</evidence>
<dbReference type="InterPro" id="IPR013249">
    <property type="entry name" value="RNA_pol_sigma70_r4_t2"/>
</dbReference>
<dbReference type="PANTHER" id="PTHR43133">
    <property type="entry name" value="RNA POLYMERASE ECF-TYPE SIGMA FACTO"/>
    <property type="match status" value="1"/>
</dbReference>
<dbReference type="Pfam" id="PF08281">
    <property type="entry name" value="Sigma70_r4_2"/>
    <property type="match status" value="1"/>
</dbReference>
<dbReference type="InterPro" id="IPR013325">
    <property type="entry name" value="RNA_pol_sigma_r2"/>
</dbReference>
<dbReference type="InterPro" id="IPR014284">
    <property type="entry name" value="RNA_pol_sigma-70_dom"/>
</dbReference>
<dbReference type="SUPFAM" id="SSF88946">
    <property type="entry name" value="Sigma2 domain of RNA polymerase sigma factors"/>
    <property type="match status" value="1"/>
</dbReference>
<evidence type="ECO:0000256" key="1">
    <source>
        <dbReference type="ARBA" id="ARBA00010641"/>
    </source>
</evidence>